<sequence>MATTFTTASPMAAVTAALLLAVAISSPTAVFADKSSESSEGADSKENRSSVSARQLFGFGTGRPGLPGLFGSSPFGFGNNGFPFGGGNPFFNGLPDGGGGSGQFNNNPFLNGQTGNAPFHNNNPSISGDPSGNPYPTNVPTSGASGGPVRPRPDQTGNQYNTGRPFGSGGVQNGNQYTTSRPFGSGGAQNDNQYNSGRPFGSGDVQNGNQYTTSRPVLRTQKEHSTCMHRPTIVCCPLLPEDCGPNNTSDRIISSAGHQTSLEEFPWVVRLGYRSAGSGEITYHCAGSLISNRFVLTAAHCVQQKEPSVVRLGEYDTMTDPDTEPIFSHSAPRSTCSWIGSSSTPATTRRRTCWMT</sequence>
<feature type="signal peptide" evidence="2">
    <location>
        <begin position="1"/>
        <end position="32"/>
    </location>
</feature>
<proteinExistence type="predicted"/>
<feature type="compositionally biased region" description="Polar residues" evidence="1">
    <location>
        <begin position="103"/>
        <end position="143"/>
    </location>
</feature>
<dbReference type="GeneID" id="127751788"/>
<name>A0A9C6X9M2_FRAOC</name>
<dbReference type="SUPFAM" id="SSF50494">
    <property type="entry name" value="Trypsin-like serine proteases"/>
    <property type="match status" value="1"/>
</dbReference>
<dbReference type="AlphaFoldDB" id="A0A9C6X9M2"/>
<evidence type="ECO:0000259" key="3">
    <source>
        <dbReference type="Pfam" id="PF00089"/>
    </source>
</evidence>
<dbReference type="KEGG" id="foc:127751788"/>
<evidence type="ECO:0000256" key="1">
    <source>
        <dbReference type="SAM" id="MobiDB-lite"/>
    </source>
</evidence>
<dbReference type="InterPro" id="IPR001254">
    <property type="entry name" value="Trypsin_dom"/>
</dbReference>
<dbReference type="GO" id="GO:0006508">
    <property type="term" value="P:proteolysis"/>
    <property type="evidence" value="ECO:0007669"/>
    <property type="project" value="InterPro"/>
</dbReference>
<keyword evidence="2" id="KW-0732">Signal</keyword>
<evidence type="ECO:0000313" key="5">
    <source>
        <dbReference type="RefSeq" id="XP_052131810.1"/>
    </source>
</evidence>
<organism evidence="4 5">
    <name type="scientific">Frankliniella occidentalis</name>
    <name type="common">Western flower thrips</name>
    <name type="synonym">Euthrips occidentalis</name>
    <dbReference type="NCBI Taxonomy" id="133901"/>
    <lineage>
        <taxon>Eukaryota</taxon>
        <taxon>Metazoa</taxon>
        <taxon>Ecdysozoa</taxon>
        <taxon>Arthropoda</taxon>
        <taxon>Hexapoda</taxon>
        <taxon>Insecta</taxon>
        <taxon>Pterygota</taxon>
        <taxon>Neoptera</taxon>
        <taxon>Paraneoptera</taxon>
        <taxon>Thysanoptera</taxon>
        <taxon>Terebrantia</taxon>
        <taxon>Thripoidea</taxon>
        <taxon>Thripidae</taxon>
        <taxon>Frankliniella</taxon>
    </lineage>
</organism>
<feature type="region of interest" description="Disordered" evidence="1">
    <location>
        <begin position="93"/>
        <end position="211"/>
    </location>
</feature>
<dbReference type="PANTHER" id="PTHR24260:SF145">
    <property type="entry name" value="FI17609P1-RELATED"/>
    <property type="match status" value="1"/>
</dbReference>
<evidence type="ECO:0000313" key="4">
    <source>
        <dbReference type="Proteomes" id="UP000504606"/>
    </source>
</evidence>
<protein>
    <submittedName>
        <fullName evidence="5">Uncharacterized protein LOC127751788</fullName>
    </submittedName>
</protein>
<feature type="compositionally biased region" description="Polar residues" evidence="1">
    <location>
        <begin position="173"/>
        <end position="196"/>
    </location>
</feature>
<dbReference type="Gene3D" id="2.40.10.10">
    <property type="entry name" value="Trypsin-like serine proteases"/>
    <property type="match status" value="1"/>
</dbReference>
<feature type="domain" description="Peptidase S1" evidence="3">
    <location>
        <begin position="257"/>
        <end position="324"/>
    </location>
</feature>
<feature type="region of interest" description="Disordered" evidence="1">
    <location>
        <begin position="32"/>
        <end position="51"/>
    </location>
</feature>
<dbReference type="Pfam" id="PF00089">
    <property type="entry name" value="Trypsin"/>
    <property type="match status" value="1"/>
</dbReference>
<dbReference type="InterPro" id="IPR051333">
    <property type="entry name" value="CLIP_Serine_Protease"/>
</dbReference>
<dbReference type="InterPro" id="IPR018114">
    <property type="entry name" value="TRYPSIN_HIS"/>
</dbReference>
<dbReference type="RefSeq" id="XP_052131810.1">
    <property type="nucleotide sequence ID" value="XM_052275850.1"/>
</dbReference>
<dbReference type="GO" id="GO:0004252">
    <property type="term" value="F:serine-type endopeptidase activity"/>
    <property type="evidence" value="ECO:0007669"/>
    <property type="project" value="InterPro"/>
</dbReference>
<dbReference type="PANTHER" id="PTHR24260">
    <property type="match status" value="1"/>
</dbReference>
<dbReference type="PROSITE" id="PS00134">
    <property type="entry name" value="TRYPSIN_HIS"/>
    <property type="match status" value="1"/>
</dbReference>
<dbReference type="InterPro" id="IPR043504">
    <property type="entry name" value="Peptidase_S1_PA_chymotrypsin"/>
</dbReference>
<reference evidence="5" key="1">
    <citation type="submission" date="2025-08" db="UniProtKB">
        <authorList>
            <consortium name="RefSeq"/>
        </authorList>
    </citation>
    <scope>IDENTIFICATION</scope>
    <source>
        <tissue evidence="5">Whole organism</tissue>
    </source>
</reference>
<gene>
    <name evidence="5" type="primary">LOC127751788</name>
</gene>
<keyword evidence="4" id="KW-1185">Reference proteome</keyword>
<accession>A0A9C6X9M2</accession>
<feature type="compositionally biased region" description="Basic and acidic residues" evidence="1">
    <location>
        <begin position="34"/>
        <end position="48"/>
    </location>
</feature>
<dbReference type="InterPro" id="IPR009003">
    <property type="entry name" value="Peptidase_S1_PA"/>
</dbReference>
<dbReference type="OrthoDB" id="8250810at2759"/>
<evidence type="ECO:0000256" key="2">
    <source>
        <dbReference type="SAM" id="SignalP"/>
    </source>
</evidence>
<dbReference type="Proteomes" id="UP000504606">
    <property type="component" value="Unplaced"/>
</dbReference>
<feature type="chain" id="PRO_5038876134" evidence="2">
    <location>
        <begin position="33"/>
        <end position="356"/>
    </location>
</feature>